<sequence length="528" mass="56978">MVIKLIICLNELLMKKICFLIVVIAAIVACKKHEDLVAPRLFRPVAAEALTADSNTIVASWQKIAGASRYELQLSRDTFHTIDKTVFTDSSAAVVTQLLFNQVYHLRVKAVAADTSQNSFWAKLGTVKTLSSILKTPGPADITVNSVRVQWTTKGAAVTAVKILRTADSVVVKEITLTATDIAGETVVAGGLEAGVKYTIQLYSGADVRGYVDFTTKEPFTGTIIDLTGISGRPGVLSDTLPVVSAGSIIMLNRNETYNIASGFSFGKSLIIMSAPDLQSTVKAKIFFTSNFSFAAGAAIDSIEFNDVHMYSDNYGSRYIFNNSNSANIGKLKFVNSRMEIFRGMVRLQGGTLNMGSFIIDNCIVDSVGNYSVLNIAASCKIDNIAVTNSTVYKVEGMITSAQSSNTVLLNNCTFNEAPLGNSKSYYVDYNGNGITGGLTVTNCLFGIGKNSAGATTVRDFRIGATTSVYVTNNYRTADHTSAGNDFPNITTYTRPALQLWKDPFKGDFTIADNLFPAKNTAGDPRWR</sequence>
<reference evidence="4" key="2">
    <citation type="submission" date="2020-09" db="EMBL/GenBank/DDBJ databases">
        <authorList>
            <person name="Sun Q."/>
            <person name="Zhou Y."/>
        </authorList>
    </citation>
    <scope>NUCLEOTIDE SEQUENCE</scope>
    <source>
        <strain evidence="4">CGMCC 1.15290</strain>
    </source>
</reference>
<accession>A0A917MSQ1</accession>
<evidence type="ECO:0000256" key="1">
    <source>
        <dbReference type="SAM" id="Phobius"/>
    </source>
</evidence>
<feature type="domain" description="DUF5123" evidence="3">
    <location>
        <begin position="409"/>
        <end position="527"/>
    </location>
</feature>
<dbReference type="PROSITE" id="PS51257">
    <property type="entry name" value="PROKAR_LIPOPROTEIN"/>
    <property type="match status" value="1"/>
</dbReference>
<evidence type="ECO:0000259" key="3">
    <source>
        <dbReference type="Pfam" id="PF17161"/>
    </source>
</evidence>
<keyword evidence="5" id="KW-1185">Reference proteome</keyword>
<evidence type="ECO:0000313" key="5">
    <source>
        <dbReference type="Proteomes" id="UP000627292"/>
    </source>
</evidence>
<dbReference type="InterPro" id="IPR032530">
    <property type="entry name" value="DUF4957"/>
</dbReference>
<keyword evidence="1" id="KW-0472">Membrane</keyword>
<gene>
    <name evidence="4" type="ORF">GCM10011379_09920</name>
</gene>
<protein>
    <recommendedName>
        <fullName evidence="6">DUF5123 domain-containing protein</fullName>
    </recommendedName>
</protein>
<dbReference type="Pfam" id="PF16318">
    <property type="entry name" value="DUF4957"/>
    <property type="match status" value="1"/>
</dbReference>
<dbReference type="SUPFAM" id="SSF49265">
    <property type="entry name" value="Fibronectin type III"/>
    <property type="match status" value="1"/>
</dbReference>
<name>A0A917MSQ1_9BACT</name>
<keyword evidence="1" id="KW-0812">Transmembrane</keyword>
<dbReference type="AlphaFoldDB" id="A0A917MSQ1"/>
<feature type="domain" description="DUF4957" evidence="2">
    <location>
        <begin position="257"/>
        <end position="394"/>
    </location>
</feature>
<evidence type="ECO:0008006" key="6">
    <source>
        <dbReference type="Google" id="ProtNLM"/>
    </source>
</evidence>
<dbReference type="Pfam" id="PF17161">
    <property type="entry name" value="DUF5123"/>
    <property type="match status" value="1"/>
</dbReference>
<proteinExistence type="predicted"/>
<dbReference type="InterPro" id="IPR033427">
    <property type="entry name" value="DUF5123"/>
</dbReference>
<dbReference type="InterPro" id="IPR036116">
    <property type="entry name" value="FN3_sf"/>
</dbReference>
<dbReference type="Proteomes" id="UP000627292">
    <property type="component" value="Unassembled WGS sequence"/>
</dbReference>
<evidence type="ECO:0000313" key="4">
    <source>
        <dbReference type="EMBL" id="GGH61194.1"/>
    </source>
</evidence>
<evidence type="ECO:0000259" key="2">
    <source>
        <dbReference type="Pfam" id="PF16318"/>
    </source>
</evidence>
<dbReference type="EMBL" id="BMIB01000001">
    <property type="protein sequence ID" value="GGH61194.1"/>
    <property type="molecule type" value="Genomic_DNA"/>
</dbReference>
<dbReference type="Gene3D" id="2.60.40.10">
    <property type="entry name" value="Immunoglobulins"/>
    <property type="match status" value="1"/>
</dbReference>
<feature type="transmembrane region" description="Helical" evidence="1">
    <location>
        <begin position="12"/>
        <end position="29"/>
    </location>
</feature>
<comment type="caution">
    <text evidence="4">The sequence shown here is derived from an EMBL/GenBank/DDBJ whole genome shotgun (WGS) entry which is preliminary data.</text>
</comment>
<reference evidence="4" key="1">
    <citation type="journal article" date="2014" name="Int. J. Syst. Evol. Microbiol.">
        <title>Complete genome sequence of Corynebacterium casei LMG S-19264T (=DSM 44701T), isolated from a smear-ripened cheese.</title>
        <authorList>
            <consortium name="US DOE Joint Genome Institute (JGI-PGF)"/>
            <person name="Walter F."/>
            <person name="Albersmeier A."/>
            <person name="Kalinowski J."/>
            <person name="Ruckert C."/>
        </authorList>
    </citation>
    <scope>NUCLEOTIDE SEQUENCE</scope>
    <source>
        <strain evidence="4">CGMCC 1.15290</strain>
    </source>
</reference>
<organism evidence="4 5">
    <name type="scientific">Filimonas zeae</name>
    <dbReference type="NCBI Taxonomy" id="1737353"/>
    <lineage>
        <taxon>Bacteria</taxon>
        <taxon>Pseudomonadati</taxon>
        <taxon>Bacteroidota</taxon>
        <taxon>Chitinophagia</taxon>
        <taxon>Chitinophagales</taxon>
        <taxon>Chitinophagaceae</taxon>
        <taxon>Filimonas</taxon>
    </lineage>
</organism>
<dbReference type="InterPro" id="IPR013783">
    <property type="entry name" value="Ig-like_fold"/>
</dbReference>
<keyword evidence="1" id="KW-1133">Transmembrane helix</keyword>